<accession>A0A150GU77</accession>
<dbReference type="STRING" id="33097.A0A150GU77"/>
<dbReference type="EMBL" id="LSYV01000008">
    <property type="protein sequence ID" value="KXZ53436.1"/>
    <property type="molecule type" value="Genomic_DNA"/>
</dbReference>
<name>A0A150GU77_GONPE</name>
<feature type="compositionally biased region" description="Pro residues" evidence="1">
    <location>
        <begin position="444"/>
        <end position="475"/>
    </location>
</feature>
<gene>
    <name evidence="3" type="ORF">GPECTOR_7g1334</name>
</gene>
<evidence type="ECO:0000313" key="4">
    <source>
        <dbReference type="Proteomes" id="UP000075714"/>
    </source>
</evidence>
<reference evidence="4" key="1">
    <citation type="journal article" date="2016" name="Nat. Commun.">
        <title>The Gonium pectorale genome demonstrates co-option of cell cycle regulation during the evolution of multicellularity.</title>
        <authorList>
            <person name="Hanschen E.R."/>
            <person name="Marriage T.N."/>
            <person name="Ferris P.J."/>
            <person name="Hamaji T."/>
            <person name="Toyoda A."/>
            <person name="Fujiyama A."/>
            <person name="Neme R."/>
            <person name="Noguchi H."/>
            <person name="Minakuchi Y."/>
            <person name="Suzuki M."/>
            <person name="Kawai-Toyooka H."/>
            <person name="Smith D.R."/>
            <person name="Sparks H."/>
            <person name="Anderson J."/>
            <person name="Bakaric R."/>
            <person name="Luria V."/>
            <person name="Karger A."/>
            <person name="Kirschner M.W."/>
            <person name="Durand P.M."/>
            <person name="Michod R.E."/>
            <person name="Nozaki H."/>
            <person name="Olson B.J."/>
        </authorList>
    </citation>
    <scope>NUCLEOTIDE SEQUENCE [LARGE SCALE GENOMIC DNA]</scope>
    <source>
        <strain evidence="4">NIES-2863</strain>
    </source>
</reference>
<proteinExistence type="predicted"/>
<dbReference type="Proteomes" id="UP000075714">
    <property type="component" value="Unassembled WGS sequence"/>
</dbReference>
<keyword evidence="4" id="KW-1185">Reference proteome</keyword>
<evidence type="ECO:0000256" key="1">
    <source>
        <dbReference type="SAM" id="MobiDB-lite"/>
    </source>
</evidence>
<comment type="caution">
    <text evidence="3">The sequence shown here is derived from an EMBL/GenBank/DDBJ whole genome shotgun (WGS) entry which is preliminary data.</text>
</comment>
<protein>
    <recommendedName>
        <fullName evidence="2">Pherophorin domain-containing protein</fullName>
    </recommendedName>
</protein>
<dbReference type="Pfam" id="PF12499">
    <property type="entry name" value="DUF3707"/>
    <property type="match status" value="1"/>
</dbReference>
<feature type="domain" description="Pherophorin" evidence="2">
    <location>
        <begin position="9"/>
        <end position="159"/>
    </location>
</feature>
<feature type="region of interest" description="Disordered" evidence="1">
    <location>
        <begin position="271"/>
        <end position="312"/>
    </location>
</feature>
<dbReference type="AlphaFoldDB" id="A0A150GU77"/>
<dbReference type="InterPro" id="IPR024616">
    <property type="entry name" value="Pherophorin"/>
</dbReference>
<feature type="compositionally biased region" description="Pro residues" evidence="1">
    <location>
        <begin position="277"/>
        <end position="312"/>
    </location>
</feature>
<evidence type="ECO:0000313" key="3">
    <source>
        <dbReference type="EMBL" id="KXZ53436.1"/>
    </source>
</evidence>
<evidence type="ECO:0000259" key="2">
    <source>
        <dbReference type="Pfam" id="PF12499"/>
    </source>
</evidence>
<sequence>MDWVASQFNTSDCDTAWYHSPLEVAVSRPDSFTTCFTVAYNASQCDSSANSCCGKSGNAIDSIRVLSVASCASAVATVTVDGAEWRRFSFDPVANTIEVGGLSRRSGNTIGKPALRTVCLQFASGQRRCNSLAELCRDTEGPAPSCGVLVADARERCCPVFRAPYDDVEVSTPFIFQIQAVFNGRAFNCDNLLDDPDLAQGVLVHLALDYTTAFNLRDGDVRVDSYSCRPEDNTFSALVYMRLRDYKPDPITVLRRSAAVLRSSPVGLTLTDASPYTAPPPAPPSPPSPPPSPYPPPLAPPAPSPPPPPPPPALLVSATLSFTSGPALTCDIALGKPRFMRAVSANITAASAALLGVPEASLELSSISCTDDSSGAGSIRVDYVLRVQPADGQQLEALTALLGGGPGALGSVLAGVTAYLEERVGSGQGSIAGTAVINSVVPDTPAPAPSRPRRSPPSPAPTYPWVPVGNPPPSPSTYGAYGHAGPSYA</sequence>
<feature type="region of interest" description="Disordered" evidence="1">
    <location>
        <begin position="442"/>
        <end position="489"/>
    </location>
</feature>
<organism evidence="3 4">
    <name type="scientific">Gonium pectorale</name>
    <name type="common">Green alga</name>
    <dbReference type="NCBI Taxonomy" id="33097"/>
    <lineage>
        <taxon>Eukaryota</taxon>
        <taxon>Viridiplantae</taxon>
        <taxon>Chlorophyta</taxon>
        <taxon>core chlorophytes</taxon>
        <taxon>Chlorophyceae</taxon>
        <taxon>CS clade</taxon>
        <taxon>Chlamydomonadales</taxon>
        <taxon>Volvocaceae</taxon>
        <taxon>Gonium</taxon>
    </lineage>
</organism>